<sequence>MAGWWVTAIGFIICLGIVGGTLVYFLRGTLNSEDSTRIDPVKKEME</sequence>
<accession>A0A852TJ96</accession>
<dbReference type="Proteomes" id="UP000548423">
    <property type="component" value="Unassembled WGS sequence"/>
</dbReference>
<keyword evidence="1" id="KW-0472">Membrane</keyword>
<name>A0A852TJ96_9BACI</name>
<evidence type="ECO:0000313" key="2">
    <source>
        <dbReference type="EMBL" id="NYE08251.1"/>
    </source>
</evidence>
<organism evidence="2 3">
    <name type="scientific">Neobacillus niacini</name>
    <dbReference type="NCBI Taxonomy" id="86668"/>
    <lineage>
        <taxon>Bacteria</taxon>
        <taxon>Bacillati</taxon>
        <taxon>Bacillota</taxon>
        <taxon>Bacilli</taxon>
        <taxon>Bacillales</taxon>
        <taxon>Bacillaceae</taxon>
        <taxon>Neobacillus</taxon>
    </lineage>
</organism>
<dbReference type="EMBL" id="JACCBX010000012">
    <property type="protein sequence ID" value="NYE08251.1"/>
    <property type="molecule type" value="Genomic_DNA"/>
</dbReference>
<reference evidence="3" key="2">
    <citation type="submission" date="2020-08" db="EMBL/GenBank/DDBJ databases">
        <title>The Agave Microbiome: Exploring the role of microbial communities in plant adaptations to desert environments.</title>
        <authorList>
            <person name="Partida-Martinez L.P."/>
        </authorList>
    </citation>
    <scope>NUCLEOTIDE SEQUENCE [LARGE SCALE GENOMIC DNA]</scope>
    <source>
        <strain evidence="3">AT2.8</strain>
    </source>
</reference>
<protein>
    <recommendedName>
        <fullName evidence="4">YtzI protein</fullName>
    </recommendedName>
</protein>
<comment type="caution">
    <text evidence="2">The sequence shown here is derived from an EMBL/GenBank/DDBJ whole genome shotgun (WGS) entry which is preliminary data.</text>
</comment>
<reference evidence="3" key="1">
    <citation type="submission" date="2020-07" db="EMBL/GenBank/DDBJ databases">
        <authorList>
            <person name="Partida-Martinez L."/>
            <person name="Huntemann M."/>
            <person name="Clum A."/>
            <person name="Wang J."/>
            <person name="Palaniappan K."/>
            <person name="Ritter S."/>
            <person name="Chen I.-M."/>
            <person name="Stamatis D."/>
            <person name="Reddy T."/>
            <person name="O'Malley R."/>
            <person name="Daum C."/>
            <person name="Shapiro N."/>
            <person name="Ivanova N."/>
            <person name="Kyrpides N."/>
            <person name="Woyke T."/>
        </authorList>
    </citation>
    <scope>NUCLEOTIDE SEQUENCE [LARGE SCALE GENOMIC DNA]</scope>
    <source>
        <strain evidence="3">AT2.8</strain>
    </source>
</reference>
<evidence type="ECO:0000313" key="3">
    <source>
        <dbReference type="Proteomes" id="UP000548423"/>
    </source>
</evidence>
<evidence type="ECO:0008006" key="4">
    <source>
        <dbReference type="Google" id="ProtNLM"/>
    </source>
</evidence>
<keyword evidence="1" id="KW-0812">Transmembrane</keyword>
<gene>
    <name evidence="2" type="ORF">F4694_005094</name>
</gene>
<dbReference type="AlphaFoldDB" id="A0A852TJ96"/>
<feature type="transmembrane region" description="Helical" evidence="1">
    <location>
        <begin position="6"/>
        <end position="26"/>
    </location>
</feature>
<proteinExistence type="predicted"/>
<keyword evidence="1" id="KW-1133">Transmembrane helix</keyword>
<evidence type="ECO:0000256" key="1">
    <source>
        <dbReference type="SAM" id="Phobius"/>
    </source>
</evidence>